<keyword evidence="2" id="KW-0539">Nucleus</keyword>
<comment type="caution">
    <text evidence="4">The sequence shown here is derived from an EMBL/GenBank/DDBJ whole genome shotgun (WGS) entry which is preliminary data.</text>
</comment>
<dbReference type="SUPFAM" id="SSF48150">
    <property type="entry name" value="DNA-glycosylase"/>
    <property type="match status" value="1"/>
</dbReference>
<dbReference type="GO" id="GO:0003824">
    <property type="term" value="F:catalytic activity"/>
    <property type="evidence" value="ECO:0007669"/>
    <property type="project" value="InterPro"/>
</dbReference>
<sequence length="457" mass="51702">MAPRLADKILQVFNVRADAYDFLVDLLEHRAASPHDLKAIVDQRLVAREELQHHRVGRSQNSNSTSQAPPTAENKHDLAGFRWEATDRLIKRARSLAREAADVLVLGPHKVEGQKKGKITKAAKRKADTTESHYWCQIGVDADDVFAPSKRLRMEDEARRFISQLKLPVSGLQPSCVYPGEPNEAQPSSVHSDAGTSPYFATPTKAPQPVPQRPSPGTVSCIPFPPLSAESFGIIQEQVAHDPFWLLIVVTFLIKTKGLYAIPTFLRVRERFPVPCDIANPENAAEILSMIRHLGLGQNRLTWMQKYARHFMFSPPRPGVRHAVRRYDSGEVSHDAEGRSSVCAEDAAAYGWEIGHMTQGAYAIDSWRIFCRDVLLGKAKDWNGKGAQGEFQPEWMRVLPADKELRAFLRWMWMREGWEWDPATGDRAVLREEMYRAVEESRVEYDIYGGLQILDEK</sequence>
<feature type="region of interest" description="Disordered" evidence="3">
    <location>
        <begin position="53"/>
        <end position="76"/>
    </location>
</feature>
<dbReference type="GO" id="GO:0006281">
    <property type="term" value="P:DNA repair"/>
    <property type="evidence" value="ECO:0007669"/>
    <property type="project" value="InterPro"/>
</dbReference>
<dbReference type="Gene3D" id="1.10.340.30">
    <property type="entry name" value="Hypothetical protein, domain 2"/>
    <property type="match status" value="1"/>
</dbReference>
<dbReference type="PANTHER" id="PTHR15074:SF0">
    <property type="entry name" value="METHYL-CPG-BINDING DOMAIN PROTEIN 4-LIKE PROTEIN"/>
    <property type="match status" value="1"/>
</dbReference>
<organism evidence="4 5">
    <name type="scientific">Cordyceps fumosorosea (strain ARSEF 2679)</name>
    <name type="common">Isaria fumosorosea</name>
    <dbReference type="NCBI Taxonomy" id="1081104"/>
    <lineage>
        <taxon>Eukaryota</taxon>
        <taxon>Fungi</taxon>
        <taxon>Dikarya</taxon>
        <taxon>Ascomycota</taxon>
        <taxon>Pezizomycotina</taxon>
        <taxon>Sordariomycetes</taxon>
        <taxon>Hypocreomycetidae</taxon>
        <taxon>Hypocreales</taxon>
        <taxon>Cordycipitaceae</taxon>
        <taxon>Cordyceps</taxon>
    </lineage>
</organism>
<evidence type="ECO:0000256" key="1">
    <source>
        <dbReference type="ARBA" id="ARBA00004123"/>
    </source>
</evidence>
<dbReference type="AlphaFoldDB" id="A0A162MZX3"/>
<evidence type="ECO:0000313" key="4">
    <source>
        <dbReference type="EMBL" id="OAA73249.1"/>
    </source>
</evidence>
<feature type="compositionally biased region" description="Polar residues" evidence="3">
    <location>
        <begin position="185"/>
        <end position="195"/>
    </location>
</feature>
<evidence type="ECO:0000313" key="5">
    <source>
        <dbReference type="Proteomes" id="UP000076744"/>
    </source>
</evidence>
<keyword evidence="5" id="KW-1185">Reference proteome</keyword>
<dbReference type="RefSeq" id="XP_018708207.1">
    <property type="nucleotide sequence ID" value="XM_018843757.1"/>
</dbReference>
<dbReference type="InterPro" id="IPR011257">
    <property type="entry name" value="DNA_glycosylase"/>
</dbReference>
<dbReference type="GO" id="GO:0005634">
    <property type="term" value="C:nucleus"/>
    <property type="evidence" value="ECO:0007669"/>
    <property type="project" value="UniProtKB-SubCell"/>
</dbReference>
<dbReference type="OrthoDB" id="10265068at2759"/>
<dbReference type="STRING" id="1081104.A0A162MZX3"/>
<dbReference type="GeneID" id="30016442"/>
<proteinExistence type="predicted"/>
<reference evidence="4 5" key="1">
    <citation type="journal article" date="2016" name="Genome Biol. Evol.">
        <title>Divergent and convergent evolution of fungal pathogenicity.</title>
        <authorList>
            <person name="Shang Y."/>
            <person name="Xiao G."/>
            <person name="Zheng P."/>
            <person name="Cen K."/>
            <person name="Zhan S."/>
            <person name="Wang C."/>
        </authorList>
    </citation>
    <scope>NUCLEOTIDE SEQUENCE [LARGE SCALE GENOMIC DNA]</scope>
    <source>
        <strain evidence="4 5">ARSEF 2679</strain>
    </source>
</reference>
<feature type="region of interest" description="Disordered" evidence="3">
    <location>
        <begin position="177"/>
        <end position="217"/>
    </location>
</feature>
<dbReference type="PANTHER" id="PTHR15074">
    <property type="entry name" value="METHYL-CPG-BINDING PROTEIN"/>
    <property type="match status" value="1"/>
</dbReference>
<feature type="compositionally biased region" description="Polar residues" evidence="3">
    <location>
        <begin position="58"/>
        <end position="69"/>
    </location>
</feature>
<name>A0A162MZX3_CORFA</name>
<evidence type="ECO:0000256" key="2">
    <source>
        <dbReference type="ARBA" id="ARBA00023242"/>
    </source>
</evidence>
<evidence type="ECO:0000256" key="3">
    <source>
        <dbReference type="SAM" id="MobiDB-lite"/>
    </source>
</evidence>
<dbReference type="Proteomes" id="UP000076744">
    <property type="component" value="Unassembled WGS sequence"/>
</dbReference>
<protein>
    <submittedName>
        <fullName evidence="4">Pre-mRNA splicing factor</fullName>
    </submittedName>
</protein>
<accession>A0A162MZX3</accession>
<gene>
    <name evidence="4" type="ORF">ISF_00150</name>
</gene>
<dbReference type="GO" id="GO:0003677">
    <property type="term" value="F:DNA binding"/>
    <property type="evidence" value="ECO:0007669"/>
    <property type="project" value="InterPro"/>
</dbReference>
<dbReference type="InterPro" id="IPR045138">
    <property type="entry name" value="MeCP2/MBD4"/>
</dbReference>
<comment type="subcellular location">
    <subcellularLocation>
        <location evidence="1">Nucleus</location>
    </subcellularLocation>
</comment>
<dbReference type="EMBL" id="AZHB01000001">
    <property type="protein sequence ID" value="OAA73249.1"/>
    <property type="molecule type" value="Genomic_DNA"/>
</dbReference>